<dbReference type="SUPFAM" id="SSF49464">
    <property type="entry name" value="Carboxypeptidase regulatory domain-like"/>
    <property type="match status" value="1"/>
</dbReference>
<feature type="signal peptide" evidence="1">
    <location>
        <begin position="1"/>
        <end position="19"/>
    </location>
</feature>
<evidence type="ECO:0000313" key="3">
    <source>
        <dbReference type="EMBL" id="MFC4738962.1"/>
    </source>
</evidence>
<dbReference type="EMBL" id="JBHSGW010000002">
    <property type="protein sequence ID" value="MFC4738962.1"/>
    <property type="molecule type" value="Genomic_DNA"/>
</dbReference>
<evidence type="ECO:0000313" key="4">
    <source>
        <dbReference type="Proteomes" id="UP001595885"/>
    </source>
</evidence>
<evidence type="ECO:0000259" key="2">
    <source>
        <dbReference type="Pfam" id="PF14905"/>
    </source>
</evidence>
<keyword evidence="1" id="KW-0732">Signal</keyword>
<dbReference type="Proteomes" id="UP001595885">
    <property type="component" value="Unassembled WGS sequence"/>
</dbReference>
<dbReference type="Pfam" id="PF14905">
    <property type="entry name" value="OMP_b-brl_3"/>
    <property type="match status" value="1"/>
</dbReference>
<sequence length="927" mass="104467">MFKKITFLATLLLASISFGQNTFQLSGKIIDNTSKAPLESATIYLTSVKDSTIIDYTISDKSGNFSLKSRKTESPVNFKISYNSFKNYNKKLDNILADKNFGVIELFEQTAQLDAVIVKGEIPPIKIKTDTLEFNAGSFKVTPDANVEALLKQLPGVEIDDEGKITVNGKEVNNILVNGKPFFGKDGKIATQNLPAEMIDKVQVTDTKTKSEEISGRAASSNESTINLTIQEDKNKGLFGKATLGYGSDKRYESSLLFNYFKDTQKISVLGSSNNINSVGFSMNEIFDNMGGGRNTSVWSNGDGAFNINGMQFGGGNGITRSNLVGINYADEWLNKKIDPNFSYYLNTAITENKNRTKRTNLLPTGTTKTDAESSFKNDVVGHNFSSEFEIKIDSTSTLYLSPSFAKSDAKNRSTSFSKSFDESDELLNETNGSNFSQTDNNKFSNNLYFNKSFKKKGRSISLDIDNEHVNNENTLNTITNTIFYQSGNANDSRNQNIFNKEINNNVRVELGYSEPINDSLTFNFQNYYDFKKGTDSRNTFNFNESTNQYDTFNGLLSNTIDSKNNTFGSSVGLQLSKKKIRGSLAVGADFLNYDNQSDYLGTITKLKDNYVYPKVNGYVSYTLAKSKSIYANFNYEASLPSANQLLPFENLANPLNTIIGNANLKPTERYRVYTNFNNYDYATRSGFYAYLGGNVNANEVVSSTVYDNDFKAITTYENVDRSYSAFTGFSVNKSYKKEKRTIKYGYGIWVNYNFSQGLTNAALYESKALQLNPRVNFSYIIQDKITISPSYRYSYNISRFDNYIIDKTDNFRHSFKLETTSYWPKNFVLGNDFGYNYNSNITGGFQKDFYLWNVSLGYNFFKDQLLAKVKVYDLLNQNVNATRTITPTAITDAENTVLQQYVMFSLTYKLEKFGGKKKDSRAMFWD</sequence>
<comment type="caution">
    <text evidence="3">The sequence shown here is derived from an EMBL/GenBank/DDBJ whole genome shotgun (WGS) entry which is preliminary data.</text>
</comment>
<dbReference type="RefSeq" id="WP_379738263.1">
    <property type="nucleotide sequence ID" value="NZ_JBHSGW010000002.1"/>
</dbReference>
<dbReference type="Pfam" id="PF13715">
    <property type="entry name" value="CarbopepD_reg_2"/>
    <property type="match status" value="1"/>
</dbReference>
<gene>
    <name evidence="3" type="ORF">ACFO3U_03045</name>
</gene>
<evidence type="ECO:0000256" key="1">
    <source>
        <dbReference type="SAM" id="SignalP"/>
    </source>
</evidence>
<dbReference type="SUPFAM" id="SSF56935">
    <property type="entry name" value="Porins"/>
    <property type="match status" value="1"/>
</dbReference>
<protein>
    <submittedName>
        <fullName evidence="3">Outer membrane beta-barrel protein</fullName>
    </submittedName>
</protein>
<reference evidence="4" key="1">
    <citation type="journal article" date="2019" name="Int. J. Syst. Evol. Microbiol.">
        <title>The Global Catalogue of Microorganisms (GCM) 10K type strain sequencing project: providing services to taxonomists for standard genome sequencing and annotation.</title>
        <authorList>
            <consortium name="The Broad Institute Genomics Platform"/>
            <consortium name="The Broad Institute Genome Sequencing Center for Infectious Disease"/>
            <person name="Wu L."/>
            <person name="Ma J."/>
        </authorList>
    </citation>
    <scope>NUCLEOTIDE SEQUENCE [LARGE SCALE GENOMIC DNA]</scope>
    <source>
        <strain evidence="4">CCUG 50349</strain>
    </source>
</reference>
<organism evidence="3 4">
    <name type="scientific">Flavobacterium ponti</name>
    <dbReference type="NCBI Taxonomy" id="665133"/>
    <lineage>
        <taxon>Bacteria</taxon>
        <taxon>Pseudomonadati</taxon>
        <taxon>Bacteroidota</taxon>
        <taxon>Flavobacteriia</taxon>
        <taxon>Flavobacteriales</taxon>
        <taxon>Flavobacteriaceae</taxon>
        <taxon>Flavobacterium</taxon>
    </lineage>
</organism>
<proteinExistence type="predicted"/>
<keyword evidence="4" id="KW-1185">Reference proteome</keyword>
<feature type="chain" id="PRO_5045653059" evidence="1">
    <location>
        <begin position="20"/>
        <end position="927"/>
    </location>
</feature>
<dbReference type="InterPro" id="IPR008969">
    <property type="entry name" value="CarboxyPept-like_regulatory"/>
</dbReference>
<feature type="domain" description="Outer membrane protein beta-barrel" evidence="2">
    <location>
        <begin position="452"/>
        <end position="794"/>
    </location>
</feature>
<name>A0ABV9P0A5_9FLAO</name>
<accession>A0ABV9P0A5</accession>
<dbReference type="InterPro" id="IPR041700">
    <property type="entry name" value="OMP_b-brl_3"/>
</dbReference>